<keyword evidence="1" id="KW-0732">Signal</keyword>
<dbReference type="SUPFAM" id="SSF56601">
    <property type="entry name" value="beta-lactamase/transpeptidase-like"/>
    <property type="match status" value="1"/>
</dbReference>
<dbReference type="InterPro" id="IPR012338">
    <property type="entry name" value="Beta-lactam/transpept-like"/>
</dbReference>
<protein>
    <submittedName>
        <fullName evidence="3">Serine hydrolase</fullName>
    </submittedName>
</protein>
<keyword evidence="4" id="KW-1185">Reference proteome</keyword>
<evidence type="ECO:0000313" key="3">
    <source>
        <dbReference type="EMBL" id="GEO43068.1"/>
    </source>
</evidence>
<dbReference type="PANTHER" id="PTHR43283">
    <property type="entry name" value="BETA-LACTAMASE-RELATED"/>
    <property type="match status" value="1"/>
</dbReference>
<reference evidence="3 4" key="1">
    <citation type="submission" date="2019-07" db="EMBL/GenBank/DDBJ databases">
        <title>Whole genome shotgun sequence of Skermanella aerolata NBRC 106429.</title>
        <authorList>
            <person name="Hosoyama A."/>
            <person name="Uohara A."/>
            <person name="Ohji S."/>
            <person name="Ichikawa N."/>
        </authorList>
    </citation>
    <scope>NUCLEOTIDE SEQUENCE [LARGE SCALE GENOMIC DNA]</scope>
    <source>
        <strain evidence="3 4">NBRC 106429</strain>
    </source>
</reference>
<proteinExistence type="predicted"/>
<dbReference type="Gene3D" id="3.40.710.10">
    <property type="entry name" value="DD-peptidase/beta-lactamase superfamily"/>
    <property type="match status" value="1"/>
</dbReference>
<dbReference type="RefSeq" id="WP_044431482.1">
    <property type="nucleotide sequence ID" value="NZ_BJYZ01000061.1"/>
</dbReference>
<dbReference type="EMBL" id="BJYZ01000061">
    <property type="protein sequence ID" value="GEO43068.1"/>
    <property type="molecule type" value="Genomic_DNA"/>
</dbReference>
<dbReference type="InterPro" id="IPR001466">
    <property type="entry name" value="Beta-lactam-related"/>
</dbReference>
<accession>A0A512E2V7</accession>
<dbReference type="AlphaFoldDB" id="A0A512E2V7"/>
<evidence type="ECO:0000256" key="1">
    <source>
        <dbReference type="SAM" id="SignalP"/>
    </source>
</evidence>
<sequence>MKRITASSVFIIALCTATAAWAQALPRAEPGKVGLSAERLERIEQAFSREIDGGKLPGAVIMVARDGQLAYTKTIGFRDKDANAPLAEDSIFRIYSMTKPLVSVAAMILMEEGRLQLPDPVSKYLPEFAKLQVSVPQLDPYGKVTYSTVPAERPVTVQDLLRHTAGLGYGEITQNVVVRDGYAKAGLYKPGERDYDARNLTPEEEVKAIAQVPLIHQPGTRWEYSLASDVLGRVVEKASGMRLADFLKKRVFDPLKMKDTGFSVPQAELARLAEPLAKDPATGADNRLIDVSQVPANDSGGAGAVSTAADYLRFTQMLLNGGELDGVRILSPTTVKLMASDHLGTRIQPVVSPGEQLLGTPGYTFGLGFMVRPEAGIAGVPGSKGEFMWAGYAGTFFWIDPVEDITAVMMTQAPGPSRPYYRKLIKQLVYQAVVDSKTAD</sequence>
<gene>
    <name evidence="3" type="ORF">SAE02_72160</name>
</gene>
<dbReference type="Pfam" id="PF00144">
    <property type="entry name" value="Beta-lactamase"/>
    <property type="match status" value="1"/>
</dbReference>
<keyword evidence="3" id="KW-0378">Hydrolase</keyword>
<dbReference type="OrthoDB" id="5705574at2"/>
<feature type="chain" id="PRO_5022232797" evidence="1">
    <location>
        <begin position="23"/>
        <end position="440"/>
    </location>
</feature>
<dbReference type="PANTHER" id="PTHR43283:SF3">
    <property type="entry name" value="BETA-LACTAMASE FAMILY PROTEIN (AFU_ORTHOLOGUE AFUA_5G07500)"/>
    <property type="match status" value="1"/>
</dbReference>
<organism evidence="3 4">
    <name type="scientific">Skermanella aerolata</name>
    <dbReference type="NCBI Taxonomy" id="393310"/>
    <lineage>
        <taxon>Bacteria</taxon>
        <taxon>Pseudomonadati</taxon>
        <taxon>Pseudomonadota</taxon>
        <taxon>Alphaproteobacteria</taxon>
        <taxon>Rhodospirillales</taxon>
        <taxon>Azospirillaceae</taxon>
        <taxon>Skermanella</taxon>
    </lineage>
</organism>
<name>A0A512E2V7_9PROT</name>
<feature type="domain" description="Beta-lactamase-related" evidence="2">
    <location>
        <begin position="44"/>
        <end position="425"/>
    </location>
</feature>
<dbReference type="Proteomes" id="UP000321523">
    <property type="component" value="Unassembled WGS sequence"/>
</dbReference>
<feature type="signal peptide" evidence="1">
    <location>
        <begin position="1"/>
        <end position="22"/>
    </location>
</feature>
<comment type="caution">
    <text evidence="3">The sequence shown here is derived from an EMBL/GenBank/DDBJ whole genome shotgun (WGS) entry which is preliminary data.</text>
</comment>
<evidence type="ECO:0000259" key="2">
    <source>
        <dbReference type="Pfam" id="PF00144"/>
    </source>
</evidence>
<evidence type="ECO:0000313" key="4">
    <source>
        <dbReference type="Proteomes" id="UP000321523"/>
    </source>
</evidence>
<dbReference type="InterPro" id="IPR050789">
    <property type="entry name" value="Diverse_Enzym_Activities"/>
</dbReference>
<dbReference type="GO" id="GO:0016787">
    <property type="term" value="F:hydrolase activity"/>
    <property type="evidence" value="ECO:0007669"/>
    <property type="project" value="UniProtKB-KW"/>
</dbReference>